<evidence type="ECO:0000313" key="2">
    <source>
        <dbReference type="Proteomes" id="UP000271889"/>
    </source>
</evidence>
<dbReference type="Proteomes" id="UP000271889">
    <property type="component" value="Unassembled WGS sequence"/>
</dbReference>
<proteinExistence type="predicted"/>
<sequence>MAALIESVADGLLSLCATMGIVPIIRYPKANAVEQWPRSADLATMLHHTRTYQALIHNVLELDQNWLTVTKKAKSIRYVEWRIGNWTTHKVTFYC</sequence>
<reference evidence="1 2" key="1">
    <citation type="submission" date="2018-11" db="EMBL/GenBank/DDBJ databases">
        <authorList>
            <consortium name="Pathogen Informatics"/>
        </authorList>
    </citation>
    <scope>NUCLEOTIDE SEQUENCE [LARGE SCALE GENOMIC DNA]</scope>
</reference>
<dbReference type="Gene3D" id="3.40.50.1910">
    <property type="match status" value="2"/>
</dbReference>
<dbReference type="SUPFAM" id="SSF56815">
    <property type="entry name" value="Sec1/munc18-like (SM) proteins"/>
    <property type="match status" value="1"/>
</dbReference>
<dbReference type="Gene3D" id="3.90.830.10">
    <property type="entry name" value="Syntaxin Binding Protein 1, Chain A, domain 2"/>
    <property type="match status" value="1"/>
</dbReference>
<accession>A0A3P7Q673</accession>
<dbReference type="AlphaFoldDB" id="A0A3P7Q673"/>
<name>A0A3P7Q673_CYLGO</name>
<dbReference type="EMBL" id="UYRV01112315">
    <property type="protein sequence ID" value="VDN27422.1"/>
    <property type="molecule type" value="Genomic_DNA"/>
</dbReference>
<keyword evidence="2" id="KW-1185">Reference proteome</keyword>
<organism evidence="1 2">
    <name type="scientific">Cylicostephanus goldi</name>
    <name type="common">Nematode worm</name>
    <dbReference type="NCBI Taxonomy" id="71465"/>
    <lineage>
        <taxon>Eukaryota</taxon>
        <taxon>Metazoa</taxon>
        <taxon>Ecdysozoa</taxon>
        <taxon>Nematoda</taxon>
        <taxon>Chromadorea</taxon>
        <taxon>Rhabditida</taxon>
        <taxon>Rhabditina</taxon>
        <taxon>Rhabditomorpha</taxon>
        <taxon>Strongyloidea</taxon>
        <taxon>Strongylidae</taxon>
        <taxon>Cylicostephanus</taxon>
    </lineage>
</organism>
<dbReference type="InterPro" id="IPR043127">
    <property type="entry name" value="Sec-1-like_dom3a"/>
</dbReference>
<dbReference type="InterPro" id="IPR036045">
    <property type="entry name" value="Sec1-like_sf"/>
</dbReference>
<evidence type="ECO:0000313" key="1">
    <source>
        <dbReference type="EMBL" id="VDN27422.1"/>
    </source>
</evidence>
<dbReference type="InterPro" id="IPR027482">
    <property type="entry name" value="Sec1-like_dom2"/>
</dbReference>
<dbReference type="OrthoDB" id="10251230at2759"/>
<protein>
    <submittedName>
        <fullName evidence="1">Uncharacterized protein</fullName>
    </submittedName>
</protein>
<gene>
    <name evidence="1" type="ORF">CGOC_LOCUS10653</name>
</gene>